<dbReference type="InterPro" id="IPR003613">
    <property type="entry name" value="Ubox_domain"/>
</dbReference>
<dbReference type="InterPro" id="IPR045210">
    <property type="entry name" value="RING-Ubox_PUB"/>
</dbReference>
<evidence type="ECO:0000313" key="10">
    <source>
        <dbReference type="Proteomes" id="UP001630127"/>
    </source>
</evidence>
<evidence type="ECO:0000256" key="2">
    <source>
        <dbReference type="ARBA" id="ARBA00003861"/>
    </source>
</evidence>
<dbReference type="Gene3D" id="1.25.10.10">
    <property type="entry name" value="Leucine-rich Repeat Variant"/>
    <property type="match status" value="1"/>
</dbReference>
<keyword evidence="10" id="KW-1185">Reference proteome</keyword>
<feature type="domain" description="U-box" evidence="8">
    <location>
        <begin position="11"/>
        <end position="85"/>
    </location>
</feature>
<dbReference type="Proteomes" id="UP001630127">
    <property type="component" value="Unassembled WGS sequence"/>
</dbReference>
<dbReference type="InterPro" id="IPR045185">
    <property type="entry name" value="PUB22/23/24-like"/>
</dbReference>
<protein>
    <recommendedName>
        <fullName evidence="7 8">U-box domain-containing protein</fullName>
        <ecNumber evidence="7">2.3.2.27</ecNumber>
    </recommendedName>
    <alternativeName>
        <fullName evidence="7">RING-type E3 ubiquitin transferase PUB</fullName>
    </alternativeName>
</protein>
<dbReference type="SUPFAM" id="SSF48371">
    <property type="entry name" value="ARM repeat"/>
    <property type="match status" value="1"/>
</dbReference>
<dbReference type="Gene3D" id="3.30.40.10">
    <property type="entry name" value="Zinc/RING finger domain, C3HC4 (zinc finger)"/>
    <property type="match status" value="1"/>
</dbReference>
<evidence type="ECO:0000256" key="5">
    <source>
        <dbReference type="ARBA" id="ARBA00022737"/>
    </source>
</evidence>
<dbReference type="GO" id="GO:0016567">
    <property type="term" value="P:protein ubiquitination"/>
    <property type="evidence" value="ECO:0007669"/>
    <property type="project" value="UniProtKB-UniRule"/>
</dbReference>
<evidence type="ECO:0000256" key="3">
    <source>
        <dbReference type="ARBA" id="ARBA00004906"/>
    </source>
</evidence>
<evidence type="ECO:0000313" key="9">
    <source>
        <dbReference type="EMBL" id="KAL3528008.1"/>
    </source>
</evidence>
<evidence type="ECO:0000256" key="6">
    <source>
        <dbReference type="ARBA" id="ARBA00022786"/>
    </source>
</evidence>
<dbReference type="Pfam" id="PF25598">
    <property type="entry name" value="ARM_PUB"/>
    <property type="match status" value="1"/>
</dbReference>
<dbReference type="AlphaFoldDB" id="A0ABD3AA05"/>
<dbReference type="EMBL" id="JBJUIK010000005">
    <property type="protein sequence ID" value="KAL3528008.1"/>
    <property type="molecule type" value="Genomic_DNA"/>
</dbReference>
<dbReference type="PANTHER" id="PTHR22849:SF158">
    <property type="entry name" value="U-BOX DOMAIN-CONTAINING PROTEIN"/>
    <property type="match status" value="1"/>
</dbReference>
<name>A0ABD3AA05_9GENT</name>
<comment type="caution">
    <text evidence="9">The sequence shown here is derived from an EMBL/GenBank/DDBJ whole genome shotgun (WGS) entry which is preliminary data.</text>
</comment>
<comment type="function">
    <text evidence="2 7">Functions as an E3 ubiquitin ligase.</text>
</comment>
<dbReference type="InterPro" id="IPR058678">
    <property type="entry name" value="ARM_PUB"/>
</dbReference>
<dbReference type="InterPro" id="IPR011989">
    <property type="entry name" value="ARM-like"/>
</dbReference>
<proteinExistence type="predicted"/>
<dbReference type="EC" id="2.3.2.27" evidence="7"/>
<reference evidence="9 10" key="1">
    <citation type="submission" date="2024-11" db="EMBL/GenBank/DDBJ databases">
        <title>A near-complete genome assembly of Cinchona calisaya.</title>
        <authorList>
            <person name="Lian D.C."/>
            <person name="Zhao X.W."/>
            <person name="Wei L."/>
        </authorList>
    </citation>
    <scope>NUCLEOTIDE SEQUENCE [LARGE SCALE GENOMIC DNA]</scope>
    <source>
        <tissue evidence="9">Nenye</tissue>
    </source>
</reference>
<keyword evidence="6 7" id="KW-0833">Ubl conjugation pathway</keyword>
<dbReference type="CDD" id="cd16664">
    <property type="entry name" value="RING-Ubox_PUB"/>
    <property type="match status" value="1"/>
</dbReference>
<dbReference type="Pfam" id="PF04564">
    <property type="entry name" value="U-box"/>
    <property type="match status" value="1"/>
</dbReference>
<evidence type="ECO:0000259" key="8">
    <source>
        <dbReference type="PROSITE" id="PS51698"/>
    </source>
</evidence>
<keyword evidence="4 7" id="KW-0808">Transferase</keyword>
<dbReference type="GO" id="GO:0061630">
    <property type="term" value="F:ubiquitin protein ligase activity"/>
    <property type="evidence" value="ECO:0007669"/>
    <property type="project" value="UniProtKB-UniRule"/>
</dbReference>
<dbReference type="SUPFAM" id="SSF57850">
    <property type="entry name" value="RING/U-box"/>
    <property type="match status" value="1"/>
</dbReference>
<dbReference type="InterPro" id="IPR016024">
    <property type="entry name" value="ARM-type_fold"/>
</dbReference>
<dbReference type="PANTHER" id="PTHR22849">
    <property type="entry name" value="WDSAM1 PROTEIN"/>
    <property type="match status" value="1"/>
</dbReference>
<organism evidence="9 10">
    <name type="scientific">Cinchona calisaya</name>
    <dbReference type="NCBI Taxonomy" id="153742"/>
    <lineage>
        <taxon>Eukaryota</taxon>
        <taxon>Viridiplantae</taxon>
        <taxon>Streptophyta</taxon>
        <taxon>Embryophyta</taxon>
        <taxon>Tracheophyta</taxon>
        <taxon>Spermatophyta</taxon>
        <taxon>Magnoliopsida</taxon>
        <taxon>eudicotyledons</taxon>
        <taxon>Gunneridae</taxon>
        <taxon>Pentapetalae</taxon>
        <taxon>asterids</taxon>
        <taxon>lamiids</taxon>
        <taxon>Gentianales</taxon>
        <taxon>Rubiaceae</taxon>
        <taxon>Cinchonoideae</taxon>
        <taxon>Cinchoneae</taxon>
        <taxon>Cinchona</taxon>
    </lineage>
</organism>
<gene>
    <name evidence="9" type="ORF">ACH5RR_012664</name>
</gene>
<evidence type="ECO:0000256" key="7">
    <source>
        <dbReference type="RuleBase" id="RU369093"/>
    </source>
</evidence>
<accession>A0ABD3AA05</accession>
<comment type="pathway">
    <text evidence="3 7">Protein modification; protein ubiquitination.</text>
</comment>
<dbReference type="FunFam" id="3.30.40.10:FF:000502">
    <property type="entry name" value="RING-type E3 ubiquitin transferase"/>
    <property type="match status" value="1"/>
</dbReference>
<sequence>MVRQRDDLCITVPSFFRCPISLDVMKSPVSLCTGVTYDRSSIQRWLDGGNNTCPATMQVLQTKDLVPNHTLQRLIRIWSDSVKTRTLPTESTSVNSVTQAESKSIIQQLRNILLGENISGFSSIILQCISKLVVFAKQSEDNLSFLSLADSELLPLLFSSFLKLPFQIQANEKVFQLFLMLMKNYKPASKHEIIVDEKLVETMVKFLQRRPGNQELRISVAKVLKFVANLSSEYKCLISGNDDVYMELLRLMMCFEWDQEAMESSLSCLLTISQSKKNRLRLVHGGAVIVLSKALDEAELSVALTEKILKLLEIVSTCEEGRMEICGNEKCVEAIVKKVLKVSTIATEHSVTILWSLCCLFREQKAQEIVTKNNGMAKILLLMQSNVSPAVRQMCSELLKVFRVQCKNSCLSSYETKTTHIMPF</sequence>
<dbReference type="InterPro" id="IPR013083">
    <property type="entry name" value="Znf_RING/FYVE/PHD"/>
</dbReference>
<dbReference type="PROSITE" id="PS51698">
    <property type="entry name" value="U_BOX"/>
    <property type="match status" value="1"/>
</dbReference>
<evidence type="ECO:0000256" key="1">
    <source>
        <dbReference type="ARBA" id="ARBA00000900"/>
    </source>
</evidence>
<keyword evidence="5" id="KW-0677">Repeat</keyword>
<dbReference type="SMART" id="SM00504">
    <property type="entry name" value="Ubox"/>
    <property type="match status" value="1"/>
</dbReference>
<comment type="catalytic activity">
    <reaction evidence="1 7">
        <text>S-ubiquitinyl-[E2 ubiquitin-conjugating enzyme]-L-cysteine + [acceptor protein]-L-lysine = [E2 ubiquitin-conjugating enzyme]-L-cysteine + N(6)-ubiquitinyl-[acceptor protein]-L-lysine.</text>
        <dbReference type="EC" id="2.3.2.27"/>
    </reaction>
</comment>
<evidence type="ECO:0000256" key="4">
    <source>
        <dbReference type="ARBA" id="ARBA00022679"/>
    </source>
</evidence>